<comment type="caution">
    <text evidence="1">The sequence shown here is derived from an EMBL/GenBank/DDBJ whole genome shotgun (WGS) entry which is preliminary data.</text>
</comment>
<protein>
    <submittedName>
        <fullName evidence="1">RusA family crossover junction endodeoxyribonuclease</fullName>
    </submittedName>
</protein>
<organism evidence="1 2">
    <name type="scientific">Pseudothauera rhizosphaerae</name>
    <dbReference type="NCBI Taxonomy" id="2565932"/>
    <lineage>
        <taxon>Bacteria</taxon>
        <taxon>Pseudomonadati</taxon>
        <taxon>Pseudomonadota</taxon>
        <taxon>Betaproteobacteria</taxon>
        <taxon>Rhodocyclales</taxon>
        <taxon>Zoogloeaceae</taxon>
        <taxon>Pseudothauera</taxon>
    </lineage>
</organism>
<dbReference type="Pfam" id="PF05866">
    <property type="entry name" value="RusA"/>
    <property type="match status" value="1"/>
</dbReference>
<dbReference type="OrthoDB" id="73971at2"/>
<dbReference type="EMBL" id="SSOD01000022">
    <property type="protein sequence ID" value="THF55934.1"/>
    <property type="molecule type" value="Genomic_DNA"/>
</dbReference>
<evidence type="ECO:0000313" key="2">
    <source>
        <dbReference type="Proteomes" id="UP000307956"/>
    </source>
</evidence>
<dbReference type="AlphaFoldDB" id="A0A4S4AAJ1"/>
<evidence type="ECO:0000313" key="1">
    <source>
        <dbReference type="EMBL" id="THF55934.1"/>
    </source>
</evidence>
<name>A0A4S4AAJ1_9RHOO</name>
<proteinExistence type="predicted"/>
<gene>
    <name evidence="1" type="ORF">E6O51_20320</name>
</gene>
<dbReference type="Gene3D" id="3.30.1330.70">
    <property type="entry name" value="Holliday junction resolvase RusA"/>
    <property type="match status" value="1"/>
</dbReference>
<dbReference type="SUPFAM" id="SSF103084">
    <property type="entry name" value="Holliday junction resolvase RusA"/>
    <property type="match status" value="1"/>
</dbReference>
<reference evidence="1 2" key="1">
    <citation type="submission" date="2019-04" db="EMBL/GenBank/DDBJ databases">
        <title>Azoarcus rhizosphaerae sp. nov. isolated from rhizosphere of Ficus religiosa.</title>
        <authorList>
            <person name="Lin S.-Y."/>
            <person name="Hameed A."/>
            <person name="Hsu Y.-H."/>
            <person name="Young C.-C."/>
        </authorList>
    </citation>
    <scope>NUCLEOTIDE SEQUENCE [LARGE SCALE GENOMIC DNA]</scope>
    <source>
        <strain evidence="1 2">CC-YHH848</strain>
    </source>
</reference>
<dbReference type="RefSeq" id="WP_136386850.1">
    <property type="nucleotide sequence ID" value="NZ_SSOD01000022.1"/>
</dbReference>
<dbReference type="Proteomes" id="UP000307956">
    <property type="component" value="Unassembled WGS sequence"/>
</dbReference>
<sequence length="147" mass="16158">MTIRIVVRGTPAPQGSKSFKGMSKAGRAILTESSKKVRPWRQDVKSAAEDWRARTGAAPIDGPVVVRMTFTLSKPVSAPKRRRTYPMRTPDLSKLARSTEDALTDAGIWTDDARVIGYTKLWKAYPGEDVDALDSPGAVIEIMEVRA</sequence>
<accession>A0A4S4AAJ1</accession>
<dbReference type="InterPro" id="IPR036614">
    <property type="entry name" value="RusA-like_sf"/>
</dbReference>
<dbReference type="InterPro" id="IPR008822">
    <property type="entry name" value="Endonuclease_RusA-like"/>
</dbReference>
<keyword evidence="2" id="KW-1185">Reference proteome</keyword>
<dbReference type="GO" id="GO:0006310">
    <property type="term" value="P:DNA recombination"/>
    <property type="evidence" value="ECO:0007669"/>
    <property type="project" value="InterPro"/>
</dbReference>
<dbReference type="GO" id="GO:0000287">
    <property type="term" value="F:magnesium ion binding"/>
    <property type="evidence" value="ECO:0007669"/>
    <property type="project" value="InterPro"/>
</dbReference>
<dbReference type="GO" id="GO:0006281">
    <property type="term" value="P:DNA repair"/>
    <property type="evidence" value="ECO:0007669"/>
    <property type="project" value="InterPro"/>
</dbReference>